<dbReference type="Proteomes" id="UP001489719">
    <property type="component" value="Unassembled WGS sequence"/>
</dbReference>
<dbReference type="EMBL" id="MU970104">
    <property type="protein sequence ID" value="KAK9321223.1"/>
    <property type="molecule type" value="Genomic_DNA"/>
</dbReference>
<organism evidence="1 2">
    <name type="scientific">Lipomyces orientalis</name>
    <dbReference type="NCBI Taxonomy" id="1233043"/>
    <lineage>
        <taxon>Eukaryota</taxon>
        <taxon>Fungi</taxon>
        <taxon>Dikarya</taxon>
        <taxon>Ascomycota</taxon>
        <taxon>Saccharomycotina</taxon>
        <taxon>Lipomycetes</taxon>
        <taxon>Lipomycetales</taxon>
        <taxon>Lipomycetaceae</taxon>
        <taxon>Lipomyces</taxon>
    </lineage>
</organism>
<sequence>MHGESDKVHILIRGTRIHCTNLVLPLAPDCLLVTLISASLLRLRSGYASAAEANMSSAMETATPVEAAIAAAVETPVFDAHVQIQTSVVTGIRATPTKVSENQAERPRRSLREALPVIKMAPYLMFEAIMHAAYLRNAGHGWDLRTHMIVSMVRRFMYHEGKTVEEVQSSSRKGLPFQSDEVEVLPFVIPVPQAQEDFEFLEHKIKTAIDRLTREAGLAEPTIPDPTVVEVHAEWVIEKRCEGKEFVPTAEDVVVIFAHGGAHYLGSAAAHRFLTGPLVEFTQVKVLSLDYRLSPQNPLPAALTDFLVSYFYVVETLKVSPSRIVFVGDSSGGCLILSALGVILYACRLKAPRRPSSSTTFHLRTSTLN</sequence>
<protein>
    <submittedName>
        <fullName evidence="1">Uncharacterized protein</fullName>
    </submittedName>
</protein>
<reference evidence="2" key="1">
    <citation type="journal article" date="2024" name="Front. Bioeng. Biotechnol.">
        <title>Genome-scale model development and genomic sequencing of the oleaginous clade Lipomyces.</title>
        <authorList>
            <person name="Czajka J.J."/>
            <person name="Han Y."/>
            <person name="Kim J."/>
            <person name="Mondo S.J."/>
            <person name="Hofstad B.A."/>
            <person name="Robles A."/>
            <person name="Haridas S."/>
            <person name="Riley R."/>
            <person name="LaButti K."/>
            <person name="Pangilinan J."/>
            <person name="Andreopoulos W."/>
            <person name="Lipzen A."/>
            <person name="Yan J."/>
            <person name="Wang M."/>
            <person name="Ng V."/>
            <person name="Grigoriev I.V."/>
            <person name="Spatafora J.W."/>
            <person name="Magnuson J.K."/>
            <person name="Baker S.E."/>
            <person name="Pomraning K.R."/>
        </authorList>
    </citation>
    <scope>NUCLEOTIDE SEQUENCE [LARGE SCALE GENOMIC DNA]</scope>
    <source>
        <strain evidence="2">CBS 10300</strain>
    </source>
</reference>
<comment type="caution">
    <text evidence="1">The sequence shown here is derived from an EMBL/GenBank/DDBJ whole genome shotgun (WGS) entry which is preliminary data.</text>
</comment>
<evidence type="ECO:0000313" key="1">
    <source>
        <dbReference type="EMBL" id="KAK9321223.1"/>
    </source>
</evidence>
<keyword evidence="2" id="KW-1185">Reference proteome</keyword>
<evidence type="ECO:0000313" key="2">
    <source>
        <dbReference type="Proteomes" id="UP001489719"/>
    </source>
</evidence>
<gene>
    <name evidence="1" type="ORF">V1517DRAFT_181863</name>
</gene>
<accession>A0ACC3TJ99</accession>
<name>A0ACC3TJ99_9ASCO</name>
<proteinExistence type="predicted"/>